<feature type="transmembrane region" description="Helical" evidence="6">
    <location>
        <begin position="381"/>
        <end position="402"/>
    </location>
</feature>
<feature type="transmembrane region" description="Helical" evidence="6">
    <location>
        <begin position="148"/>
        <end position="166"/>
    </location>
</feature>
<dbReference type="InterPro" id="IPR050833">
    <property type="entry name" value="Poly_Biosynth_Transport"/>
</dbReference>
<feature type="transmembrane region" description="Helical" evidence="6">
    <location>
        <begin position="290"/>
        <end position="316"/>
    </location>
</feature>
<comment type="caution">
    <text evidence="7">The sequence shown here is derived from an EMBL/GenBank/DDBJ whole genome shotgun (WGS) entry which is preliminary data.</text>
</comment>
<feature type="transmembrane region" description="Helical" evidence="6">
    <location>
        <begin position="354"/>
        <end position="375"/>
    </location>
</feature>
<proteinExistence type="predicted"/>
<dbReference type="EMBL" id="RPFL01000015">
    <property type="protein sequence ID" value="RPD87125.1"/>
    <property type="molecule type" value="Genomic_DNA"/>
</dbReference>
<feature type="transmembrane region" description="Helical" evidence="6">
    <location>
        <begin position="36"/>
        <end position="57"/>
    </location>
</feature>
<evidence type="ECO:0000313" key="7">
    <source>
        <dbReference type="EMBL" id="RPD87125.1"/>
    </source>
</evidence>
<evidence type="ECO:0000256" key="4">
    <source>
        <dbReference type="ARBA" id="ARBA00022989"/>
    </source>
</evidence>
<evidence type="ECO:0000256" key="2">
    <source>
        <dbReference type="ARBA" id="ARBA00022475"/>
    </source>
</evidence>
<dbReference type="PANTHER" id="PTHR30250">
    <property type="entry name" value="PST FAMILY PREDICTED COLANIC ACID TRANSPORTER"/>
    <property type="match status" value="1"/>
</dbReference>
<gene>
    <name evidence="7" type="ORF">EGK74_06440</name>
</gene>
<keyword evidence="4 6" id="KW-1133">Transmembrane helix</keyword>
<evidence type="ECO:0000256" key="5">
    <source>
        <dbReference type="ARBA" id="ARBA00023136"/>
    </source>
</evidence>
<feature type="transmembrane region" description="Helical" evidence="6">
    <location>
        <begin position="172"/>
        <end position="191"/>
    </location>
</feature>
<feature type="transmembrane region" description="Helical" evidence="6">
    <location>
        <begin position="116"/>
        <end position="136"/>
    </location>
</feature>
<keyword evidence="5 6" id="KW-0472">Membrane</keyword>
<dbReference type="Proteomes" id="UP000272412">
    <property type="component" value="Unassembled WGS sequence"/>
</dbReference>
<keyword evidence="3 6" id="KW-0812">Transmembrane</keyword>
<feature type="transmembrane region" description="Helical" evidence="6">
    <location>
        <begin position="249"/>
        <end position="278"/>
    </location>
</feature>
<evidence type="ECO:0000256" key="1">
    <source>
        <dbReference type="ARBA" id="ARBA00004651"/>
    </source>
</evidence>
<dbReference type="RefSeq" id="WP_123804435.1">
    <property type="nucleotide sequence ID" value="NZ_JBHSPY010000011.1"/>
</dbReference>
<reference evidence="7 8" key="1">
    <citation type="submission" date="2018-11" db="EMBL/GenBank/DDBJ databases">
        <title>Neisseria weixii sp. nov. isolated from the rectal contents of plateau pika (Ochotona cruzoniae).</title>
        <authorList>
            <person name="Zhang G."/>
        </authorList>
    </citation>
    <scope>NUCLEOTIDE SEQUENCE [LARGE SCALE GENOMIC DNA]</scope>
    <source>
        <strain evidence="7 8">10009</strain>
    </source>
</reference>
<feature type="transmembrane region" description="Helical" evidence="6">
    <location>
        <begin position="322"/>
        <end position="342"/>
    </location>
</feature>
<dbReference type="GO" id="GO:0005886">
    <property type="term" value="C:plasma membrane"/>
    <property type="evidence" value="ECO:0007669"/>
    <property type="project" value="UniProtKB-SubCell"/>
</dbReference>
<dbReference type="PANTHER" id="PTHR30250:SF11">
    <property type="entry name" value="O-ANTIGEN TRANSPORTER-RELATED"/>
    <property type="match status" value="1"/>
</dbReference>
<evidence type="ECO:0000256" key="6">
    <source>
        <dbReference type="SAM" id="Phobius"/>
    </source>
</evidence>
<evidence type="ECO:0000313" key="8">
    <source>
        <dbReference type="Proteomes" id="UP000272412"/>
    </source>
</evidence>
<dbReference type="Pfam" id="PF01943">
    <property type="entry name" value="Polysacc_synt"/>
    <property type="match status" value="1"/>
</dbReference>
<feature type="transmembrane region" description="Helical" evidence="6">
    <location>
        <begin position="414"/>
        <end position="431"/>
    </location>
</feature>
<protein>
    <submittedName>
        <fullName evidence="7">Lipopolysaccharide biosynthesis protein</fullName>
    </submittedName>
</protein>
<keyword evidence="8" id="KW-1185">Reference proteome</keyword>
<name>A0A3N4MVK4_9NEIS</name>
<comment type="subcellular location">
    <subcellularLocation>
        <location evidence="1">Cell membrane</location>
        <topology evidence="1">Multi-pass membrane protein</topology>
    </subcellularLocation>
</comment>
<dbReference type="AlphaFoldDB" id="A0A3N4MVK4"/>
<feature type="transmembrane region" description="Helical" evidence="6">
    <location>
        <begin position="7"/>
        <end position="30"/>
    </location>
</feature>
<feature type="transmembrane region" description="Helical" evidence="6">
    <location>
        <begin position="437"/>
        <end position="455"/>
    </location>
</feature>
<organism evidence="7 8">
    <name type="scientific">Neisseria weixii</name>
    <dbReference type="NCBI Taxonomy" id="1853276"/>
    <lineage>
        <taxon>Bacteria</taxon>
        <taxon>Pseudomonadati</taxon>
        <taxon>Pseudomonadota</taxon>
        <taxon>Betaproteobacteria</taxon>
        <taxon>Neisseriales</taxon>
        <taxon>Neisseriaceae</taxon>
        <taxon>Neisseria</taxon>
    </lineage>
</organism>
<sequence>MNARKILGYALGPIGSAAFGLISLPLISWYFPAEDIGRIVFLQTVSSLIILVLGLGLDHAYIRNYYEVENKASLFKSLSALPFLLVMLASIAIALWNPAWPSVLVFDLNDGVLGGLFLLFLTTALFSRFLSLILRMQEKAFAFSISQLIPKFFILVFVLILVAFGLPKNTLSLIFSYTAAQIVTVMILAYQSKDELKSAITSSFSKDLSNQALQYGLPLAFGNLAYWGFTSADRFVLKEMASLEQLGIYSMAVNFGAIALIFQSIFSTIWAPMVFKWVKENENLDKVSQVAVSMTALISAIICLVGIFSPVVTWILPSKYEPVQFILLSSLLFPLFYTLTEVSGIGLNVIKKTWLITVINFVCLTINLSLLKFLVPFLGARGAAIASAISFSIFFMIKTELSSKLWQKLPRMKLYSNATLCLLMCISYTYFGTKSNYYIFSLLWLACLILLTIFHKKQILESVSMIKTRLGKN</sequence>
<dbReference type="InterPro" id="IPR002797">
    <property type="entry name" value="Polysacc_synth"/>
</dbReference>
<dbReference type="OrthoDB" id="103403at2"/>
<accession>A0A3N4MVK4</accession>
<feature type="transmembrane region" description="Helical" evidence="6">
    <location>
        <begin position="212"/>
        <end position="229"/>
    </location>
</feature>
<evidence type="ECO:0000256" key="3">
    <source>
        <dbReference type="ARBA" id="ARBA00022692"/>
    </source>
</evidence>
<keyword evidence="2" id="KW-1003">Cell membrane</keyword>
<feature type="transmembrane region" description="Helical" evidence="6">
    <location>
        <begin position="78"/>
        <end position="96"/>
    </location>
</feature>